<accession>A0A5C6PDH8</accession>
<feature type="compositionally biased region" description="Basic and acidic residues" evidence="1">
    <location>
        <begin position="950"/>
        <end position="1067"/>
    </location>
</feature>
<name>A0A5C6PDH8_9TELE</name>
<keyword evidence="2" id="KW-0472">Membrane</keyword>
<keyword evidence="2" id="KW-1133">Transmembrane helix</keyword>
<dbReference type="PROSITE" id="PS51207">
    <property type="entry name" value="PXA"/>
    <property type="match status" value="1"/>
</dbReference>
<dbReference type="PANTHER" id="PTHR22775">
    <property type="entry name" value="SORTING NEXIN"/>
    <property type="match status" value="1"/>
</dbReference>
<dbReference type="SMART" id="SM00313">
    <property type="entry name" value="PXA"/>
    <property type="match status" value="1"/>
</dbReference>
<evidence type="ECO:0000259" key="3">
    <source>
        <dbReference type="PROSITE" id="PS50195"/>
    </source>
</evidence>
<feature type="region of interest" description="Disordered" evidence="1">
    <location>
        <begin position="453"/>
        <end position="488"/>
    </location>
</feature>
<feature type="domain" description="PXA" evidence="4">
    <location>
        <begin position="96"/>
        <end position="276"/>
    </location>
</feature>
<comment type="caution">
    <text evidence="5">The sequence shown here is derived from an EMBL/GenBank/DDBJ whole genome shotgun (WGS) entry which is preliminary data.</text>
</comment>
<gene>
    <name evidence="5" type="ORF">D4764_12G0012220</name>
</gene>
<dbReference type="InterPro" id="IPR003114">
    <property type="entry name" value="Phox_assoc"/>
</dbReference>
<dbReference type="EMBL" id="RHFK02000004">
    <property type="protein sequence ID" value="TWW77832.1"/>
    <property type="molecule type" value="Genomic_DNA"/>
</dbReference>
<dbReference type="PANTHER" id="PTHR22775:SF50">
    <property type="entry name" value="SORTING NEXIN 19B"/>
    <property type="match status" value="1"/>
</dbReference>
<dbReference type="Pfam" id="PF02194">
    <property type="entry name" value="PXA"/>
    <property type="match status" value="1"/>
</dbReference>
<feature type="region of interest" description="Disordered" evidence="1">
    <location>
        <begin position="885"/>
        <end position="922"/>
    </location>
</feature>
<dbReference type="InterPro" id="IPR001683">
    <property type="entry name" value="PX_dom"/>
</dbReference>
<evidence type="ECO:0000313" key="6">
    <source>
        <dbReference type="Proteomes" id="UP000324091"/>
    </source>
</evidence>
<feature type="region of interest" description="Disordered" evidence="1">
    <location>
        <begin position="274"/>
        <end position="366"/>
    </location>
</feature>
<keyword evidence="2" id="KW-0812">Transmembrane</keyword>
<evidence type="ECO:0000259" key="4">
    <source>
        <dbReference type="PROSITE" id="PS51207"/>
    </source>
</evidence>
<dbReference type="Gene3D" id="3.30.1520.10">
    <property type="entry name" value="Phox-like domain"/>
    <property type="match status" value="1"/>
</dbReference>
<keyword evidence="6" id="KW-1185">Reference proteome</keyword>
<dbReference type="Proteomes" id="UP000324091">
    <property type="component" value="Chromosome 12"/>
</dbReference>
<dbReference type="Pfam" id="PF00787">
    <property type="entry name" value="PX"/>
    <property type="match status" value="1"/>
</dbReference>
<feature type="transmembrane region" description="Helical" evidence="2">
    <location>
        <begin position="36"/>
        <end position="65"/>
    </location>
</feature>
<dbReference type="AlphaFoldDB" id="A0A5C6PDH8"/>
<dbReference type="SUPFAM" id="SSF64268">
    <property type="entry name" value="PX domain"/>
    <property type="match status" value="1"/>
</dbReference>
<evidence type="ECO:0000256" key="2">
    <source>
        <dbReference type="SAM" id="Phobius"/>
    </source>
</evidence>
<organism evidence="5 6">
    <name type="scientific">Takifugu flavidus</name>
    <name type="common">sansaifugu</name>
    <dbReference type="NCBI Taxonomy" id="433684"/>
    <lineage>
        <taxon>Eukaryota</taxon>
        <taxon>Metazoa</taxon>
        <taxon>Chordata</taxon>
        <taxon>Craniata</taxon>
        <taxon>Vertebrata</taxon>
        <taxon>Euteleostomi</taxon>
        <taxon>Actinopterygii</taxon>
        <taxon>Neopterygii</taxon>
        <taxon>Teleostei</taxon>
        <taxon>Neoteleostei</taxon>
        <taxon>Acanthomorphata</taxon>
        <taxon>Eupercaria</taxon>
        <taxon>Tetraodontiformes</taxon>
        <taxon>Tetradontoidea</taxon>
        <taxon>Tetraodontidae</taxon>
        <taxon>Takifugu</taxon>
    </lineage>
</organism>
<proteinExistence type="predicted"/>
<sequence length="1067" mass="117278">MISTFHPEGAKGRGSPSGAAMAEVLGQRSLLGLGVLLAWLVLFHLLVNIWLLCVFTSLLVVYGGWLTSQAILESNNLVHLERFITLEPVPSTEGDECQLDEEIHNTVRKIIRDFVASWFSTVSSESAFEKEVQAAMISMAMEMKRRARQVDRKELTHRVLNLFGCHLRDFIRAKELRGEQQGPPAEGPGGLWGAYSRLATPHLAVTDAALEVNYTRAVADLLLQVLVPSPHLESRTGRFVVGELITCNVLLPFFARLSDPDWLNGLIIQVCGGPDPPEDRPAAGPPAVAPTEAPPLQEATCLNSPQGPPLRTETEVSSPESAGRDVTDAQEAPRPQNTTEEEPPGSCLRGSRSSLFSEPEPDSPFVDCNRIQTDSLVKLVQEGALCARQTARSSPEDDDPDLDDGYLSPTEASCPRLLVNSRVESLPIAGCGDGIPRVREASSPLVTPSRELHLGVEQGSPGNLGELSEGSPLRSSSPVPSFSFDPLSSPEGPVIIQNLRITGTITAKEHRGTGSHPYTLYTIKYETAMGCENPGGCQPGPDGVDVVLAACEHPSAVAYHTVNRRYSEFLNLQTRLEEKAELRKLLKGVKGPKKMFPDMPFGNMDSEKIEARKGLLETFLKVGEIRHDGAAEAAPPPSDACRLLQQLCAASEVAASEEMREFLALNTDARIAFVKKPFIVSRIDKIVVNAIVDTLKTAFPRPEAQSPTEDEAEVDGLKLGSEKKSKSRLRFSNKNVPFVNGAEVRPVQFSCEQRNTVFSRMSLGELEAWITEQEKLASAADPEREESPEHAEVLDVRLREKHVQERGSETALAEVALNIACLLIRNQWSWLCTENMQKTVRLLFGTLIDRNEVMETAGQETLQTVYALESSRPAAPVLSLSRSMCEGAGATRPPPPPRTHTPCRRAPDTASINSCPRSTKLPPRLNQAVACQHGVEGISAGHAVPQRGRHPPERTPSPREDAIPERGRHPRERTPSPREDAIPQRGRHPPERTPSPREDAIPERGRHPPERTPSPREDAIPERGRHPRERTPSPREDAIPERGRRPRERTPSPREDAVPERGRRYIF</sequence>
<feature type="region of interest" description="Disordered" evidence="1">
    <location>
        <begin position="388"/>
        <end position="409"/>
    </location>
</feature>
<dbReference type="PROSITE" id="PS50195">
    <property type="entry name" value="PX"/>
    <property type="match status" value="1"/>
</dbReference>
<reference evidence="5 6" key="1">
    <citation type="submission" date="2019-04" db="EMBL/GenBank/DDBJ databases">
        <title>Chromosome genome assembly for Takifugu flavidus.</title>
        <authorList>
            <person name="Xiao S."/>
        </authorList>
    </citation>
    <scope>NUCLEOTIDE SEQUENCE [LARGE SCALE GENOMIC DNA]</scope>
    <source>
        <strain evidence="5">HTHZ2018</strain>
        <tissue evidence="5">Muscle</tissue>
    </source>
</reference>
<feature type="region of interest" description="Disordered" evidence="1">
    <location>
        <begin position="939"/>
        <end position="1067"/>
    </location>
</feature>
<feature type="compositionally biased region" description="Low complexity" evidence="1">
    <location>
        <begin position="471"/>
        <end position="488"/>
    </location>
</feature>
<evidence type="ECO:0000313" key="5">
    <source>
        <dbReference type="EMBL" id="TWW77832.1"/>
    </source>
</evidence>
<protein>
    <submittedName>
        <fullName evidence="5">Sorting nexin-19</fullName>
    </submittedName>
</protein>
<feature type="domain" description="PX" evidence="3">
    <location>
        <begin position="499"/>
        <end position="670"/>
    </location>
</feature>
<dbReference type="SMART" id="SM00312">
    <property type="entry name" value="PX"/>
    <property type="match status" value="1"/>
</dbReference>
<evidence type="ECO:0000256" key="1">
    <source>
        <dbReference type="SAM" id="MobiDB-lite"/>
    </source>
</evidence>
<dbReference type="InterPro" id="IPR036871">
    <property type="entry name" value="PX_dom_sf"/>
</dbReference>
<dbReference type="GO" id="GO:0035091">
    <property type="term" value="F:phosphatidylinositol binding"/>
    <property type="evidence" value="ECO:0007669"/>
    <property type="project" value="InterPro"/>
</dbReference>